<dbReference type="Gene3D" id="3.40.390.10">
    <property type="entry name" value="Collagenase (Catalytic Domain)"/>
    <property type="match status" value="1"/>
</dbReference>
<gene>
    <name evidence="1" type="ORF">E6K71_08855</name>
</gene>
<dbReference type="GO" id="GO:0008237">
    <property type="term" value="F:metallopeptidase activity"/>
    <property type="evidence" value="ECO:0007669"/>
    <property type="project" value="InterPro"/>
</dbReference>
<evidence type="ECO:0000313" key="2">
    <source>
        <dbReference type="Proteomes" id="UP000316292"/>
    </source>
</evidence>
<dbReference type="EMBL" id="VBOR01000095">
    <property type="protein sequence ID" value="TMQ47849.1"/>
    <property type="molecule type" value="Genomic_DNA"/>
</dbReference>
<dbReference type="SUPFAM" id="SSF55486">
    <property type="entry name" value="Metalloproteases ('zincins'), catalytic domain"/>
    <property type="match status" value="1"/>
</dbReference>
<dbReference type="InterPro" id="IPR024079">
    <property type="entry name" value="MetalloPept_cat_dom_sf"/>
</dbReference>
<evidence type="ECO:0008006" key="3">
    <source>
        <dbReference type="Google" id="ProtNLM"/>
    </source>
</evidence>
<protein>
    <recommendedName>
        <fullName evidence="3">Peptidase M10 metallopeptidase domain-containing protein</fullName>
    </recommendedName>
</protein>
<reference evidence="1 2" key="1">
    <citation type="journal article" date="2019" name="Nat. Microbiol.">
        <title>Mediterranean grassland soil C-N compound turnover is dependent on rainfall and depth, and is mediated by genomically divergent microorganisms.</title>
        <authorList>
            <person name="Diamond S."/>
            <person name="Andeer P.F."/>
            <person name="Li Z."/>
            <person name="Crits-Christoph A."/>
            <person name="Burstein D."/>
            <person name="Anantharaman K."/>
            <person name="Lane K.R."/>
            <person name="Thomas B.C."/>
            <person name="Pan C."/>
            <person name="Northen T.R."/>
            <person name="Banfield J.F."/>
        </authorList>
    </citation>
    <scope>NUCLEOTIDE SEQUENCE [LARGE SCALE GENOMIC DNA]</scope>
    <source>
        <strain evidence="1">WS_1</strain>
    </source>
</reference>
<evidence type="ECO:0000313" key="1">
    <source>
        <dbReference type="EMBL" id="TMQ47849.1"/>
    </source>
</evidence>
<comment type="caution">
    <text evidence="1">The sequence shown here is derived from an EMBL/GenBank/DDBJ whole genome shotgun (WGS) entry which is preliminary data.</text>
</comment>
<dbReference type="AlphaFoldDB" id="A0A538S8Z5"/>
<accession>A0A538S8Z5</accession>
<organism evidence="1 2">
    <name type="scientific">Eiseniibacteriota bacterium</name>
    <dbReference type="NCBI Taxonomy" id="2212470"/>
    <lineage>
        <taxon>Bacteria</taxon>
        <taxon>Candidatus Eiseniibacteriota</taxon>
    </lineage>
</organism>
<dbReference type="Proteomes" id="UP000316292">
    <property type="component" value="Unassembled WGS sequence"/>
</dbReference>
<name>A0A538S8Z5_UNCEI</name>
<proteinExistence type="predicted"/>
<sequence length="170" mass="18611">MCNSTYGNNGWLGIAQIWVTGLHITQGTVKVNDTYFNTPQYNTPAWRSFVMDQEVGHTFGLAHQDENFNNPDLLDACGRGSCMDYSADPSNNTKPNQHDYDELVIIYGHSDGAAAIAPGASASVGQNVDEDTDNESSWGRPVDFANGRPDVYERDLGGGNKLVTHVIWVQ</sequence>